<evidence type="ECO:0000259" key="4">
    <source>
        <dbReference type="PROSITE" id="PS01124"/>
    </source>
</evidence>
<keyword evidence="3" id="KW-0804">Transcription</keyword>
<dbReference type="GO" id="GO:0003700">
    <property type="term" value="F:DNA-binding transcription factor activity"/>
    <property type="evidence" value="ECO:0007669"/>
    <property type="project" value="InterPro"/>
</dbReference>
<dbReference type="InterPro" id="IPR020449">
    <property type="entry name" value="Tscrpt_reg_AraC-type_HTH"/>
</dbReference>
<dbReference type="InterPro" id="IPR018060">
    <property type="entry name" value="HTH_AraC"/>
</dbReference>
<dbReference type="Gene3D" id="1.10.10.60">
    <property type="entry name" value="Homeodomain-like"/>
    <property type="match status" value="2"/>
</dbReference>
<feature type="domain" description="HTH araC/xylS-type" evidence="4">
    <location>
        <begin position="26"/>
        <end position="108"/>
    </location>
</feature>
<accession>A0A7W8D6M5</accession>
<dbReference type="PROSITE" id="PS01124">
    <property type="entry name" value="HTH_ARAC_FAMILY_2"/>
    <property type="match status" value="1"/>
</dbReference>
<reference evidence="5 6" key="1">
    <citation type="submission" date="2020-08" db="EMBL/GenBank/DDBJ databases">
        <title>Genomic Encyclopedia of Type Strains, Phase IV (KMG-IV): sequencing the most valuable type-strain genomes for metagenomic binning, comparative biology and taxonomic classification.</title>
        <authorList>
            <person name="Goeker M."/>
        </authorList>
    </citation>
    <scope>NUCLEOTIDE SEQUENCE [LARGE SCALE GENOMIC DNA]</scope>
    <source>
        <strain evidence="5 6">DSM 24163</strain>
    </source>
</reference>
<evidence type="ECO:0000256" key="2">
    <source>
        <dbReference type="ARBA" id="ARBA00023125"/>
    </source>
</evidence>
<keyword evidence="6" id="KW-1185">Reference proteome</keyword>
<keyword evidence="1" id="KW-0805">Transcription regulation</keyword>
<name>A0A7W8D6M5_9GAMM</name>
<dbReference type="InterPro" id="IPR050204">
    <property type="entry name" value="AraC_XylS_family_regulators"/>
</dbReference>
<dbReference type="SUPFAM" id="SSF46689">
    <property type="entry name" value="Homeodomain-like"/>
    <property type="match status" value="2"/>
</dbReference>
<organism evidence="5 6">
    <name type="scientific">Chiayiivirga flava</name>
    <dbReference type="NCBI Taxonomy" id="659595"/>
    <lineage>
        <taxon>Bacteria</taxon>
        <taxon>Pseudomonadati</taxon>
        <taxon>Pseudomonadota</taxon>
        <taxon>Gammaproteobacteria</taxon>
        <taxon>Lysobacterales</taxon>
        <taxon>Lysobacteraceae</taxon>
        <taxon>Chiayiivirga</taxon>
    </lineage>
</organism>
<dbReference type="GO" id="GO:0043565">
    <property type="term" value="F:sequence-specific DNA binding"/>
    <property type="evidence" value="ECO:0007669"/>
    <property type="project" value="InterPro"/>
</dbReference>
<evidence type="ECO:0000313" key="6">
    <source>
        <dbReference type="Proteomes" id="UP000521199"/>
    </source>
</evidence>
<gene>
    <name evidence="5" type="ORF">HNQ52_001294</name>
</gene>
<dbReference type="SMART" id="SM00342">
    <property type="entry name" value="HTH_ARAC"/>
    <property type="match status" value="1"/>
</dbReference>
<dbReference type="InterPro" id="IPR009057">
    <property type="entry name" value="Homeodomain-like_sf"/>
</dbReference>
<evidence type="ECO:0000256" key="1">
    <source>
        <dbReference type="ARBA" id="ARBA00023015"/>
    </source>
</evidence>
<evidence type="ECO:0000313" key="5">
    <source>
        <dbReference type="EMBL" id="MBB5207765.1"/>
    </source>
</evidence>
<comment type="caution">
    <text evidence="5">The sequence shown here is derived from an EMBL/GenBank/DDBJ whole genome shotgun (WGS) entry which is preliminary data.</text>
</comment>
<evidence type="ECO:0000256" key="3">
    <source>
        <dbReference type="ARBA" id="ARBA00023163"/>
    </source>
</evidence>
<dbReference type="PANTHER" id="PTHR46796">
    <property type="entry name" value="HTH-TYPE TRANSCRIPTIONAL ACTIVATOR RHAS-RELATED"/>
    <property type="match status" value="1"/>
</dbReference>
<dbReference type="Pfam" id="PF12833">
    <property type="entry name" value="HTH_18"/>
    <property type="match status" value="1"/>
</dbReference>
<protein>
    <submittedName>
        <fullName evidence="5">AraC-like DNA-binding protein</fullName>
    </submittedName>
</protein>
<dbReference type="InterPro" id="IPR018062">
    <property type="entry name" value="HTH_AraC-typ_CS"/>
</dbReference>
<keyword evidence="2 5" id="KW-0238">DNA-binding</keyword>
<dbReference type="RefSeq" id="WP_183960296.1">
    <property type="nucleotide sequence ID" value="NZ_JACHHP010000002.1"/>
</dbReference>
<dbReference type="PRINTS" id="PR00032">
    <property type="entry name" value="HTHARAC"/>
</dbReference>
<proteinExistence type="predicted"/>
<sequence length="156" mass="17323">MLDHATLVRLCRARDRLHRIDDDAPVSALAREAGVSVYAFIRLYAAVFGQTPHQQRIALRLERAQQLLACGDRSVTDVCAEVGFASLGSFSALFARRVGVAPSRYRRRFHAVVVRPARVPAQLIPGCLLLMGGIAALAIPEKRTVHDPQYRDRPLR</sequence>
<dbReference type="EMBL" id="JACHHP010000002">
    <property type="protein sequence ID" value="MBB5207765.1"/>
    <property type="molecule type" value="Genomic_DNA"/>
</dbReference>
<dbReference type="PROSITE" id="PS00041">
    <property type="entry name" value="HTH_ARAC_FAMILY_1"/>
    <property type="match status" value="1"/>
</dbReference>
<dbReference type="Proteomes" id="UP000521199">
    <property type="component" value="Unassembled WGS sequence"/>
</dbReference>
<dbReference type="AlphaFoldDB" id="A0A7W8D6M5"/>